<dbReference type="GO" id="GO:0048015">
    <property type="term" value="P:phosphatidylinositol-mediated signaling"/>
    <property type="evidence" value="ECO:0007669"/>
    <property type="project" value="TreeGrafter"/>
</dbReference>
<accession>A0A1R1XZF5</accession>
<dbReference type="EC" id="2.7.1.67" evidence="3"/>
<organism evidence="10 12">
    <name type="scientific">Smittium culicis</name>
    <dbReference type="NCBI Taxonomy" id="133412"/>
    <lineage>
        <taxon>Eukaryota</taxon>
        <taxon>Fungi</taxon>
        <taxon>Fungi incertae sedis</taxon>
        <taxon>Zoopagomycota</taxon>
        <taxon>Kickxellomycotina</taxon>
        <taxon>Harpellomycetes</taxon>
        <taxon>Harpellales</taxon>
        <taxon>Legeriomycetaceae</taxon>
        <taxon>Smittium</taxon>
    </lineage>
</organism>
<protein>
    <recommendedName>
        <fullName evidence="3">1-phosphatidylinositol 4-kinase</fullName>
        <ecNumber evidence="3">2.7.1.67</ecNumber>
    </recommendedName>
</protein>
<dbReference type="InterPro" id="IPR036940">
    <property type="entry name" value="PI3/4_kinase_cat_sf"/>
</dbReference>
<comment type="similarity">
    <text evidence="2">Belongs to the PI3/PI4-kinase family. Type III PI4K subfamily.</text>
</comment>
<keyword evidence="5" id="KW-0547">Nucleotide-binding</keyword>
<dbReference type="FunFam" id="1.25.40.70:FF:000011">
    <property type="entry name" value="Phosphatidylinositol 4-kinase alpha"/>
    <property type="match status" value="1"/>
</dbReference>
<dbReference type="Gene3D" id="1.10.1070.11">
    <property type="entry name" value="Phosphatidylinositol 3-/4-kinase, catalytic domain"/>
    <property type="match status" value="1"/>
</dbReference>
<keyword evidence="12" id="KW-1185">Reference proteome</keyword>
<keyword evidence="6 10" id="KW-0418">Kinase</keyword>
<dbReference type="PROSITE" id="PS50290">
    <property type="entry name" value="PI3_4_KINASE_3"/>
    <property type="match status" value="1"/>
</dbReference>
<keyword evidence="4" id="KW-0808">Transferase</keyword>
<dbReference type="GO" id="GO:0005886">
    <property type="term" value="C:plasma membrane"/>
    <property type="evidence" value="ECO:0007669"/>
    <property type="project" value="TreeGrafter"/>
</dbReference>
<dbReference type="EMBL" id="LSSN01001350">
    <property type="protein sequence ID" value="OMJ19985.1"/>
    <property type="molecule type" value="Genomic_DNA"/>
</dbReference>
<dbReference type="Gene3D" id="3.30.1010.10">
    <property type="entry name" value="Phosphatidylinositol 3-kinase Catalytic Subunit, Chain A, domain 4"/>
    <property type="match status" value="1"/>
</dbReference>
<feature type="domain" description="PIK helical" evidence="9">
    <location>
        <begin position="1525"/>
        <end position="1708"/>
    </location>
</feature>
<dbReference type="OrthoDB" id="10264149at2759"/>
<dbReference type="GO" id="GO:0005524">
    <property type="term" value="F:ATP binding"/>
    <property type="evidence" value="ECO:0007669"/>
    <property type="project" value="UniProtKB-KW"/>
</dbReference>
<dbReference type="STRING" id="133412.A0A1R1XZF5"/>
<evidence type="ECO:0000256" key="5">
    <source>
        <dbReference type="ARBA" id="ARBA00022741"/>
    </source>
</evidence>
<dbReference type="InterPro" id="IPR018936">
    <property type="entry name" value="PI3/4_kinase_CS"/>
</dbReference>
<dbReference type="InterPro" id="IPR000403">
    <property type="entry name" value="PI3/4_kinase_cat_dom"/>
</dbReference>
<dbReference type="EMBL" id="LSSN01001245">
    <property type="protein sequence ID" value="OMJ20422.1"/>
    <property type="molecule type" value="Genomic_DNA"/>
</dbReference>
<proteinExistence type="inferred from homology"/>
<feature type="domain" description="PI3K/PI4K catalytic" evidence="8">
    <location>
        <begin position="1924"/>
        <end position="2201"/>
    </location>
</feature>
<dbReference type="GO" id="GO:0004430">
    <property type="term" value="F:1-phosphatidylinositol 4-kinase activity"/>
    <property type="evidence" value="ECO:0007669"/>
    <property type="project" value="UniProtKB-EC"/>
</dbReference>
<dbReference type="PANTHER" id="PTHR10048">
    <property type="entry name" value="PHOSPHATIDYLINOSITOL KINASE"/>
    <property type="match status" value="1"/>
</dbReference>
<dbReference type="SUPFAM" id="SSF48371">
    <property type="entry name" value="ARM repeat"/>
    <property type="match status" value="1"/>
</dbReference>
<dbReference type="CDD" id="cd05167">
    <property type="entry name" value="PI4Kc_III_alpha"/>
    <property type="match status" value="1"/>
</dbReference>
<dbReference type="PROSITE" id="PS00915">
    <property type="entry name" value="PI3_4_KINASE_1"/>
    <property type="match status" value="1"/>
</dbReference>
<dbReference type="PANTHER" id="PTHR10048:SF15">
    <property type="entry name" value="PHOSPHATIDYLINOSITOL 4-KINASE ALPHA"/>
    <property type="match status" value="1"/>
</dbReference>
<evidence type="ECO:0000256" key="7">
    <source>
        <dbReference type="ARBA" id="ARBA00022840"/>
    </source>
</evidence>
<dbReference type="PROSITE" id="PS00916">
    <property type="entry name" value="PI3_4_KINASE_2"/>
    <property type="match status" value="1"/>
</dbReference>
<evidence type="ECO:0000313" key="10">
    <source>
        <dbReference type="EMBL" id="OMJ19985.1"/>
    </source>
</evidence>
<evidence type="ECO:0000259" key="8">
    <source>
        <dbReference type="PROSITE" id="PS50290"/>
    </source>
</evidence>
<dbReference type="Pfam" id="PF00613">
    <property type="entry name" value="PI3Ka"/>
    <property type="match status" value="1"/>
</dbReference>
<dbReference type="GO" id="GO:0046854">
    <property type="term" value="P:phosphatidylinositol phosphate biosynthetic process"/>
    <property type="evidence" value="ECO:0007669"/>
    <property type="project" value="InterPro"/>
</dbReference>
<dbReference type="GO" id="GO:0005737">
    <property type="term" value="C:cytoplasm"/>
    <property type="evidence" value="ECO:0007669"/>
    <property type="project" value="TreeGrafter"/>
</dbReference>
<dbReference type="FunFam" id="3.30.1010.10:FF:000014">
    <property type="entry name" value="Phosphatidylinositol 4-kinase STT4"/>
    <property type="match status" value="1"/>
</dbReference>
<evidence type="ECO:0000259" key="9">
    <source>
        <dbReference type="PROSITE" id="PS51545"/>
    </source>
</evidence>
<dbReference type="SMART" id="SM00146">
    <property type="entry name" value="PI3Kc"/>
    <property type="match status" value="1"/>
</dbReference>
<dbReference type="InterPro" id="IPR016024">
    <property type="entry name" value="ARM-type_fold"/>
</dbReference>
<dbReference type="InterPro" id="IPR001263">
    <property type="entry name" value="PI3K_accessory_dom"/>
</dbReference>
<evidence type="ECO:0000256" key="2">
    <source>
        <dbReference type="ARBA" id="ARBA00006209"/>
    </source>
</evidence>
<name>A0A1R1XZF5_9FUNG</name>
<dbReference type="PROSITE" id="PS51545">
    <property type="entry name" value="PIK_HELICAL"/>
    <property type="match status" value="1"/>
</dbReference>
<dbReference type="InterPro" id="IPR011009">
    <property type="entry name" value="Kinase-like_dom_sf"/>
</dbReference>
<gene>
    <name evidence="11" type="ORF">AYI70_g4122</name>
    <name evidence="10" type="ORF">AYI70_g4384</name>
</gene>
<sequence length="2217" mass="250343">MFAYRSLHRHITNELSDVLAQTVGIKKEGDAVIVEDLNLKQMIQLSNDLIRSINSYKSQLKSNIKPKKLLLSLRQQDILLMLAKTAKSSSDYEQSYILTKRILYIYQSIFFFEFEKDLLLNSHIPLTYEFLKNFTQDLLQIGNNNVTVNPIIRRIVWEQLINLEKNLSNVSAGEVWAEIVPSFLGIVDAIDTNMTSCSDSDIEYATTLSTLLFDSKSLKTMNDHFIRAQKQSDRSRGKISLKIYAKNGWKPSGNILMVNFLKVIQTLSELMLLNSLVKSKDINESLLKNKNGKELKLLVREHEPKKPLTSNLSPKANENLLNLQKISLNTFLEMRSILISGNIDSSELKSSASDSAQLIMRRCLIVASNSGLLRGKLEDDFLLCVFGHIRSRQNKKTPLVTKECFKVLSKAASFFSDLRPSISRAIVDYILATDFDDLNSFTTEENRESQKRILFLSVKALTRCLYTETGNVFQIASAMHEMANGLLSDKSSDPIKVSSAKIKISYAFTFISVICKNSEICSLAVSMLLGPEFREKGTVSSTLVSCFGQIAIFGNSQTRLDIVAALLNFFNYNSISSESKILFVVSSSLAKLIKSIDDKETQCSIFGIVMRSFIATSNKFLEKKNDRHIPFFYYSSIIEAIAEKCFKFEPTSEVVSSWRQFWFLMVFLGLADNQNENNAELKSLESLSRHTPLLVHYSTVNYFETEIGYSVPNKTASEEALLTNRIRGKLQSMYPNLSATFRYMGLAQLIFLFSVSFIESCKARNGNICSILGYFMSPAILSSKLIVPLEAIFKSVTRIYIKESSFKRIQNSHNNIQPSIMGSNEENLGAKLQHLSNNSRVQIQQLLILACHHTNYVSENGIYAVNEILMDNSFDLLEKDTINVLLELLQLVWLSCKSELDDSFAPVYLFSSPILNFVMQFPDSMTHRRNLFNSFSSNALKWLEKTGSNSPIELQVLLYNYLRISEHMFEGAFIFESHVGRSLALQVGRKLNPVTSSGPGSLAIFEQGDIQAGAGISNLGLSDNASSFLYKYGEQCFINGRNFDYDSIYHIKEKLSEIYKASKEGKFKKVEFSELSRVSSLLAIAGSILVRKKAVDMELVRLLVWVPVTIFHNSLMQQAIYVWTNIVVERPDVELVIVIELSIVWHWIIQNNHGVFTQLFEPKNPFHSRMSYVPSDKFARSTVYAAMSKELMPQRLLVTFLLHRLDASWSSPVYSRSIADTMIRILQLTFENIDKMSTAALARYERFQLVYMGLKVLQWKFPDWVSEARFREKLFELAFSWFFILPKWSFSGNKSLLALEIKLLIDTHSELQKYKLILPDSGSFTRADRDLNLDRFDSNTSSSKNGAMTPLSPFNLPSNNNFADTHKSRSISHSRNISVATTDSSIVPLQFLSQMELRFKRNQALLLLLLESEIRRLVIWANPSGEVAPIFSSAARFSAEPPLSNDGWKNMVRDAWIADPKLAIYLTKRFPHPSVEAELKTLIQAFPGELVLEGESLLLLIGENSGNGNQAANTYSYNDSLSNSDFKSLKSSKSIQNTFSSISSKKINTTQDDITRLLLAKDDSQVSSRLEEEARRVASLMSENTSINSARTFRELKFLLYYASVSPVSAIGLLSSPLVREPLIQQYAMRALESFSVDVVFFNIPQLVQALRYDQQGYVERAIIEASKISQLFAHQIIWNVKANEFHDDEGKVPDVELKPKLDRIKAKIISDLSGEDKIFYEKEFSFFNKVTAISGSLKPYVKKSKAEKKKKIDEEMRKIKVEMGVYLPSNTNAKVVGIDYDSGRPLQSHAKAPFMATFYIVPDKEVDDDIKELVGGGHNSSSSFNKDYNLNNKHDSGDLNNSSLAKINSITNEPQNLVIKMRAVRSNTLAENVPDPLIGLVLENADSKDQDTKIEIKLTGIHGDSIDSVKNTSSSHFLMNNHKHESQSIIKTSALVKINETKVYDSPKLSIDNAQVRLSAIFKVGDDCRQDMLALQVIAIFKNIFASCGLDLYLFPYRVVSTAPGCGVIEVIPNSISRDQLGREKVNSLYDYFLIKYGGADSIQFQQARSNFVQSCAAYSVLSYLLLFKDRHNGNIMIDESGHLIHIDFGFILGIAPGGITFESAPFKLTTEYIQVMGGSYNAQPFKLYCDLCVKAYLACRPYANEIIQTVSIMADSGLPCFSKADVLNKLRYRFQLDLSEQGAAEFMMARIYESYENKRTVLYDSFQKATNGIPY</sequence>
<dbReference type="InterPro" id="IPR045495">
    <property type="entry name" value="PI4K_N"/>
</dbReference>
<dbReference type="SUPFAM" id="SSF56112">
    <property type="entry name" value="Protein kinase-like (PK-like)"/>
    <property type="match status" value="1"/>
</dbReference>
<reference evidence="10 12" key="1">
    <citation type="submission" date="2017-01" db="EMBL/GenBank/DDBJ databases">
        <authorList>
            <person name="Mah S.A."/>
            <person name="Swanson W.J."/>
            <person name="Moy G.W."/>
            <person name="Vacquier V.D."/>
        </authorList>
    </citation>
    <scope>NUCLEOTIDE SEQUENCE [LARGE SCALE GENOMIC DNA]</scope>
    <source>
        <strain evidence="10 12">GSMNP</strain>
    </source>
</reference>
<dbReference type="Pfam" id="PF19274">
    <property type="entry name" value="PI4K_N"/>
    <property type="match status" value="1"/>
</dbReference>
<dbReference type="SMART" id="SM00145">
    <property type="entry name" value="PI3Ka"/>
    <property type="match status" value="1"/>
</dbReference>
<evidence type="ECO:0000256" key="1">
    <source>
        <dbReference type="ARBA" id="ARBA00001686"/>
    </source>
</evidence>
<keyword evidence="7" id="KW-0067">ATP-binding</keyword>
<comment type="caution">
    <text evidence="10">The sequence shown here is derived from an EMBL/GenBank/DDBJ whole genome shotgun (WGS) entry which is preliminary data.</text>
</comment>
<dbReference type="Gene3D" id="1.25.40.70">
    <property type="entry name" value="Phosphatidylinositol 3-kinase, accessory domain (PIK)"/>
    <property type="match status" value="1"/>
</dbReference>
<dbReference type="InterPro" id="IPR015433">
    <property type="entry name" value="PI3/4_kinase"/>
</dbReference>
<evidence type="ECO:0000313" key="11">
    <source>
        <dbReference type="EMBL" id="OMJ20422.1"/>
    </source>
</evidence>
<evidence type="ECO:0000256" key="3">
    <source>
        <dbReference type="ARBA" id="ARBA00012169"/>
    </source>
</evidence>
<evidence type="ECO:0000256" key="6">
    <source>
        <dbReference type="ARBA" id="ARBA00022777"/>
    </source>
</evidence>
<comment type="catalytic activity">
    <reaction evidence="1">
        <text>a 1,2-diacyl-sn-glycero-3-phospho-(1D-myo-inositol) + ATP = a 1,2-diacyl-sn-glycero-3-phospho-(1D-myo-inositol 4-phosphate) + ADP + H(+)</text>
        <dbReference type="Rhea" id="RHEA:19877"/>
        <dbReference type="ChEBI" id="CHEBI:15378"/>
        <dbReference type="ChEBI" id="CHEBI:30616"/>
        <dbReference type="ChEBI" id="CHEBI:57880"/>
        <dbReference type="ChEBI" id="CHEBI:58178"/>
        <dbReference type="ChEBI" id="CHEBI:456216"/>
        <dbReference type="EC" id="2.7.1.67"/>
    </reaction>
</comment>
<evidence type="ECO:0000313" key="12">
    <source>
        <dbReference type="Proteomes" id="UP000187283"/>
    </source>
</evidence>
<evidence type="ECO:0000256" key="4">
    <source>
        <dbReference type="ARBA" id="ARBA00022679"/>
    </source>
</evidence>
<dbReference type="FunFam" id="1.10.1070.11:FF:000012">
    <property type="entry name" value="Phosphatidylinositol 4-kinase alpha 1"/>
    <property type="match status" value="1"/>
</dbReference>
<dbReference type="Pfam" id="PF00454">
    <property type="entry name" value="PI3_PI4_kinase"/>
    <property type="match status" value="1"/>
</dbReference>
<dbReference type="InterPro" id="IPR042236">
    <property type="entry name" value="PI3K_accessory_sf"/>
</dbReference>
<dbReference type="Proteomes" id="UP000187283">
    <property type="component" value="Unassembled WGS sequence"/>
</dbReference>